<organism evidence="2 3">
    <name type="scientific">Galerina marginata (strain CBS 339.88)</name>
    <dbReference type="NCBI Taxonomy" id="685588"/>
    <lineage>
        <taxon>Eukaryota</taxon>
        <taxon>Fungi</taxon>
        <taxon>Dikarya</taxon>
        <taxon>Basidiomycota</taxon>
        <taxon>Agaricomycotina</taxon>
        <taxon>Agaricomycetes</taxon>
        <taxon>Agaricomycetidae</taxon>
        <taxon>Agaricales</taxon>
        <taxon>Agaricineae</taxon>
        <taxon>Strophariaceae</taxon>
        <taxon>Galerina</taxon>
    </lineage>
</organism>
<feature type="compositionally biased region" description="Low complexity" evidence="1">
    <location>
        <begin position="64"/>
        <end position="73"/>
    </location>
</feature>
<dbReference type="EMBL" id="KL142499">
    <property type="protein sequence ID" value="KDR65146.1"/>
    <property type="molecule type" value="Genomic_DNA"/>
</dbReference>
<dbReference type="AlphaFoldDB" id="A0A067S2Y7"/>
<dbReference type="Proteomes" id="UP000027222">
    <property type="component" value="Unassembled WGS sequence"/>
</dbReference>
<accession>A0A067S2Y7</accession>
<proteinExistence type="predicted"/>
<name>A0A067S2Y7_GALM3</name>
<sequence length="140" mass="15730">MNHRIESCGIRSTGWPKVFGDEGRRRSGSSGLSCCWSACVFPKVCRQQPEQPLPLPRRPRPRPKQQQQPHPLLLPTNRAAVTRLVDARPCHSHPHPILAVVVASPFAKARSSSKGRRCYYLVRIPADGHVDLWPGCLRSR</sequence>
<dbReference type="HOGENOM" id="CLU_1835307_0_0_1"/>
<reference evidence="3" key="1">
    <citation type="journal article" date="2014" name="Proc. Natl. Acad. Sci. U.S.A.">
        <title>Extensive sampling of basidiomycete genomes demonstrates inadequacy of the white-rot/brown-rot paradigm for wood decay fungi.</title>
        <authorList>
            <person name="Riley R."/>
            <person name="Salamov A.A."/>
            <person name="Brown D.W."/>
            <person name="Nagy L.G."/>
            <person name="Floudas D."/>
            <person name="Held B.W."/>
            <person name="Levasseur A."/>
            <person name="Lombard V."/>
            <person name="Morin E."/>
            <person name="Otillar R."/>
            <person name="Lindquist E.A."/>
            <person name="Sun H."/>
            <person name="LaButti K.M."/>
            <person name="Schmutz J."/>
            <person name="Jabbour D."/>
            <person name="Luo H."/>
            <person name="Baker S.E."/>
            <person name="Pisabarro A.G."/>
            <person name="Walton J.D."/>
            <person name="Blanchette R.A."/>
            <person name="Henrissat B."/>
            <person name="Martin F."/>
            <person name="Cullen D."/>
            <person name="Hibbett D.S."/>
            <person name="Grigoriev I.V."/>
        </authorList>
    </citation>
    <scope>NUCLEOTIDE SEQUENCE [LARGE SCALE GENOMIC DNA]</scope>
    <source>
        <strain evidence="3">CBS 339.88</strain>
    </source>
</reference>
<evidence type="ECO:0000313" key="3">
    <source>
        <dbReference type="Proteomes" id="UP000027222"/>
    </source>
</evidence>
<feature type="region of interest" description="Disordered" evidence="1">
    <location>
        <begin position="49"/>
        <end position="73"/>
    </location>
</feature>
<keyword evidence="3" id="KW-1185">Reference proteome</keyword>
<evidence type="ECO:0000313" key="2">
    <source>
        <dbReference type="EMBL" id="KDR65146.1"/>
    </source>
</evidence>
<gene>
    <name evidence="2" type="ORF">GALMADRAFT_260313</name>
</gene>
<protein>
    <submittedName>
        <fullName evidence="2">Uncharacterized protein</fullName>
    </submittedName>
</protein>
<evidence type="ECO:0000256" key="1">
    <source>
        <dbReference type="SAM" id="MobiDB-lite"/>
    </source>
</evidence>